<sequence>MQARYSDCRVQQHEQQILAIQLRFRVPDLAKDHVGRPGRVTVFAQTPGPVVVLSRQQPQQADHLEDDQAAPLPAGGEWICELCMRKFGSEALLRRHEQISDLHRQNLAARGL</sequence>
<dbReference type="Pfam" id="PF23217">
    <property type="entry name" value="DUF7066"/>
    <property type="match status" value="1"/>
</dbReference>
<keyword evidence="1" id="KW-0863">Zinc-finger</keyword>
<evidence type="ECO:0000313" key="3">
    <source>
        <dbReference type="EMBL" id="CAK0800165.1"/>
    </source>
</evidence>
<protein>
    <recommendedName>
        <fullName evidence="2">C2H2-type domain-containing protein</fullName>
    </recommendedName>
</protein>
<proteinExistence type="predicted"/>
<dbReference type="InterPro" id="IPR055494">
    <property type="entry name" value="DUF7066"/>
</dbReference>
<name>A0ABN9Q665_9DINO</name>
<dbReference type="InterPro" id="IPR013087">
    <property type="entry name" value="Znf_C2H2_type"/>
</dbReference>
<organism evidence="3 4">
    <name type="scientific">Prorocentrum cordatum</name>
    <dbReference type="NCBI Taxonomy" id="2364126"/>
    <lineage>
        <taxon>Eukaryota</taxon>
        <taxon>Sar</taxon>
        <taxon>Alveolata</taxon>
        <taxon>Dinophyceae</taxon>
        <taxon>Prorocentrales</taxon>
        <taxon>Prorocentraceae</taxon>
        <taxon>Prorocentrum</taxon>
    </lineage>
</organism>
<feature type="domain" description="C2H2-type" evidence="2">
    <location>
        <begin position="78"/>
        <end position="103"/>
    </location>
</feature>
<dbReference type="EMBL" id="CAUYUJ010002303">
    <property type="protein sequence ID" value="CAK0800165.1"/>
    <property type="molecule type" value="Genomic_DNA"/>
</dbReference>
<gene>
    <name evidence="3" type="ORF">PCOR1329_LOCUS8384</name>
</gene>
<dbReference type="Proteomes" id="UP001189429">
    <property type="component" value="Unassembled WGS sequence"/>
</dbReference>
<reference evidence="3" key="1">
    <citation type="submission" date="2023-10" db="EMBL/GenBank/DDBJ databases">
        <authorList>
            <person name="Chen Y."/>
            <person name="Shah S."/>
            <person name="Dougan E. K."/>
            <person name="Thang M."/>
            <person name="Chan C."/>
        </authorList>
    </citation>
    <scope>NUCLEOTIDE SEQUENCE [LARGE SCALE GENOMIC DNA]</scope>
</reference>
<keyword evidence="4" id="KW-1185">Reference proteome</keyword>
<dbReference type="PROSITE" id="PS50157">
    <property type="entry name" value="ZINC_FINGER_C2H2_2"/>
    <property type="match status" value="1"/>
</dbReference>
<comment type="caution">
    <text evidence="3">The sequence shown here is derived from an EMBL/GenBank/DDBJ whole genome shotgun (WGS) entry which is preliminary data.</text>
</comment>
<keyword evidence="1" id="KW-0479">Metal-binding</keyword>
<accession>A0ABN9Q665</accession>
<keyword evidence="1" id="KW-0862">Zinc</keyword>
<evidence type="ECO:0000313" key="4">
    <source>
        <dbReference type="Proteomes" id="UP001189429"/>
    </source>
</evidence>
<evidence type="ECO:0000256" key="1">
    <source>
        <dbReference type="PROSITE-ProRule" id="PRU00042"/>
    </source>
</evidence>
<evidence type="ECO:0000259" key="2">
    <source>
        <dbReference type="PROSITE" id="PS50157"/>
    </source>
</evidence>